<sequence length="553" mass="60989">MTAATGNVAGEESYDVIKARGQQIHVGDNETFENKLIDMSGGGDISIRARGENWTVRNIGVKGRMQDGNSTTSLIMAEAHGDCLIENVYYTDGAERNQQLGFKFIFAPTQATGHLTIRNCRWENVCSTACYLEPGGRVSPRMTATVENCYAGNNRIDTLRTNGKGDEVRNCVFFNTPDGDEVSRLIRTVNDGVLDIQDTHLQTHNSTYRCLVAGSDATINYRSGEWDGHGGGNGSLNVSSSVGSNPEKFVPAGVPTSPEDAASGGSDTTEYDGGNDADDEESERPPGTELRLEGTANYRIDVDGTIHPYPEFEQYLDYGEHYGDDWADWYLGDSFTVWYIDGDIENLSLEETNALTVYLDGEVVDPDSLSSDGSTELDSGETKLRMEGEADYLIEVSGDIRPADSIAQWVEEGEQYGDGVVDWYLTGSWTEWYYTGDIERFEVNSTEDLQVYVDGDAVDPAHLGGTGRANESTLRLEGETDYYVEVSGDIRPDEELAQWVEEGEQYGDGVVDWYLTGSWTQWHYTGNIETFEVSSTDDLRIFVDGIEVNTNSL</sequence>
<evidence type="ECO:0000256" key="1">
    <source>
        <dbReference type="SAM" id="MobiDB-lite"/>
    </source>
</evidence>
<feature type="compositionally biased region" description="Low complexity" evidence="1">
    <location>
        <begin position="235"/>
        <end position="245"/>
    </location>
</feature>
<gene>
    <name evidence="2" type="ORF">OB919_00655</name>
</gene>
<proteinExistence type="predicted"/>
<dbReference type="RefSeq" id="WP_342805346.1">
    <property type="nucleotide sequence ID" value="NZ_JAOPJZ010000001.1"/>
</dbReference>
<accession>A0AAP2Z4K7</accession>
<comment type="caution">
    <text evidence="2">The sequence shown here is derived from an EMBL/GenBank/DDBJ whole genome shotgun (WGS) entry which is preliminary data.</text>
</comment>
<dbReference type="SUPFAM" id="SSF51126">
    <property type="entry name" value="Pectin lyase-like"/>
    <property type="match status" value="1"/>
</dbReference>
<dbReference type="Proteomes" id="UP001321047">
    <property type="component" value="Unassembled WGS sequence"/>
</dbReference>
<dbReference type="EMBL" id="JAOPJZ010000001">
    <property type="protein sequence ID" value="MCU4750501.1"/>
    <property type="molecule type" value="Genomic_DNA"/>
</dbReference>
<name>A0AAP2Z4K7_9EURY</name>
<dbReference type="AlphaFoldDB" id="A0AAP2Z4K7"/>
<feature type="compositionally biased region" description="Acidic residues" evidence="1">
    <location>
        <begin position="269"/>
        <end position="282"/>
    </location>
</feature>
<keyword evidence="3" id="KW-1185">Reference proteome</keyword>
<dbReference type="InterPro" id="IPR011050">
    <property type="entry name" value="Pectin_lyase_fold/virulence"/>
</dbReference>
<protein>
    <submittedName>
        <fullName evidence="2">Uncharacterized protein</fullName>
    </submittedName>
</protein>
<feature type="region of interest" description="Disordered" evidence="1">
    <location>
        <begin position="232"/>
        <end position="291"/>
    </location>
</feature>
<evidence type="ECO:0000313" key="3">
    <source>
        <dbReference type="Proteomes" id="UP001321047"/>
    </source>
</evidence>
<reference evidence="2 3" key="1">
    <citation type="submission" date="2022-09" db="EMBL/GenBank/DDBJ databases">
        <title>Enrichment on poylsaccharides allowed isolation of novel metabolic and taxonomic groups of Haloarchaea.</title>
        <authorList>
            <person name="Sorokin D.Y."/>
            <person name="Elcheninov A.G."/>
            <person name="Khizhniak T.V."/>
            <person name="Kolganova T.V."/>
            <person name="Kublanov I.V."/>
        </authorList>
    </citation>
    <scope>NUCLEOTIDE SEQUENCE [LARGE SCALE GENOMIC DNA]</scope>
    <source>
        <strain evidence="2 3">AArc-curdl1</strain>
    </source>
</reference>
<organism evidence="2 3">
    <name type="scientific">Natronosalvus hydrolyticus</name>
    <dbReference type="NCBI Taxonomy" id="2979988"/>
    <lineage>
        <taxon>Archaea</taxon>
        <taxon>Methanobacteriati</taxon>
        <taxon>Methanobacteriota</taxon>
        <taxon>Stenosarchaea group</taxon>
        <taxon>Halobacteria</taxon>
        <taxon>Halobacteriales</taxon>
        <taxon>Natrialbaceae</taxon>
        <taxon>Natronosalvus</taxon>
    </lineage>
</organism>
<evidence type="ECO:0000313" key="2">
    <source>
        <dbReference type="EMBL" id="MCU4750501.1"/>
    </source>
</evidence>